<evidence type="ECO:0000313" key="1">
    <source>
        <dbReference type="EMBL" id="CNI09867.1"/>
    </source>
</evidence>
<protein>
    <submittedName>
        <fullName evidence="1">Uncharacterized protein</fullName>
    </submittedName>
</protein>
<gene>
    <name evidence="1" type="ORF">ERS008472_03210</name>
</gene>
<name>A0A0T9QGA7_9GAMM</name>
<dbReference type="AlphaFoldDB" id="A0A0T9QGA7"/>
<dbReference type="Proteomes" id="UP000041882">
    <property type="component" value="Unassembled WGS sequence"/>
</dbReference>
<proteinExistence type="predicted"/>
<sequence length="42" mass="4959">MNNREFEKLIVHYFGAGFASFIMSERTNMTDKIKVYQEVKQG</sequence>
<accession>A0A0T9QGA7</accession>
<organism evidence="1 2">
    <name type="scientific">Yersinia thracica</name>
    <dbReference type="NCBI Taxonomy" id="2890319"/>
    <lineage>
        <taxon>Bacteria</taxon>
        <taxon>Pseudomonadati</taxon>
        <taxon>Pseudomonadota</taxon>
        <taxon>Gammaproteobacteria</taxon>
        <taxon>Enterobacterales</taxon>
        <taxon>Yersiniaceae</taxon>
        <taxon>Yersinia</taxon>
    </lineage>
</organism>
<keyword evidence="2" id="KW-1185">Reference proteome</keyword>
<dbReference type="EMBL" id="CQAW01000017">
    <property type="protein sequence ID" value="CNI09867.1"/>
    <property type="molecule type" value="Genomic_DNA"/>
</dbReference>
<reference evidence="2" key="1">
    <citation type="submission" date="2015-03" db="EMBL/GenBank/DDBJ databases">
        <authorList>
            <consortium name="Pathogen Informatics"/>
            <person name="Murphy D."/>
        </authorList>
    </citation>
    <scope>NUCLEOTIDE SEQUENCE [LARGE SCALE GENOMIC DNA]</scope>
    <source>
        <strain evidence="2">IP6945</strain>
    </source>
</reference>
<evidence type="ECO:0000313" key="2">
    <source>
        <dbReference type="Proteomes" id="UP000041882"/>
    </source>
</evidence>